<dbReference type="InterPro" id="IPR055363">
    <property type="entry name" value="PTHB1_hp_dom"/>
</dbReference>
<accession>A0AAV7KL15</accession>
<dbReference type="InterPro" id="IPR028073">
    <property type="entry name" value="PHTB1_N_dom"/>
</dbReference>
<feature type="domain" description="PTHB1 hairpin" evidence="3">
    <location>
        <begin position="650"/>
        <end position="750"/>
    </location>
</feature>
<protein>
    <submittedName>
        <fullName evidence="5">Protein PTHB1-like isoform X1</fullName>
    </submittedName>
</protein>
<dbReference type="Pfam" id="PF23339">
    <property type="entry name" value="PTHB1_CtH"/>
    <property type="match status" value="1"/>
</dbReference>
<feature type="domain" description="PTHB1 platform" evidence="2">
    <location>
        <begin position="539"/>
        <end position="647"/>
    </location>
</feature>
<dbReference type="EMBL" id="JAKMXF010000011">
    <property type="protein sequence ID" value="KAI6661553.1"/>
    <property type="molecule type" value="Genomic_DNA"/>
</dbReference>
<sequence length="853" mass="96181">MSLFKVNTFWNTSPVWQQQENFDFNAFCVNSYSTNTSSKIGSILITGSYQGVLRVYSPSYDKDRVYENTDGLDRGQDLLLEMLLPHPILQIETGRFVAGTEHSFLAILHPRKLSVYGISRAGDNIAIVDTPEGSGSHPITLLQQYEHSLQRNAANFTFGTFGGVKGRDFLCVQSMDGLLSFFEQESFAFARFLPAFLLPGPLRYFSHSDSILTGSSRGYLESYKYQTLAVSSSEQRETPVQSGKKLRSDWEYNIGDHLLSIHPIQYESSLPSILLLSERSIVCVSPNGVPIFMRKLDYNPSCMYMYGSIGDKIRYLVSSFDGYLFVYLGGTLQWAAQLDESPITLSVVNLPQLNGVIVGMSESGKLSCSYLGTDPPKLSLEQEERRPVDYEAISKEMRALQKEISAVENTSSSQTHNIQELEVSVEFDDKIREEQIQEHEGEDTQPSTLSVATAHVTLRNLVNSTLRNISLSLMVLPPLFAQPPFTQLEELEPKGKSTRDLSILLNHFMLPTARHFSLSISYTNIANTPKHINYSLPLPLSLFFETCKPSKDAKHKLTLETNITDTPLLELFHDVINQDDSLPQNAIGFEFHTLLQPTVTIILSKSSNRYRIQTDFLEILWIFMDVLKERLEKFSAKSNTSLELSFNEELPLQDYFIAIDTHFEARIGQLQLREILSDYAKQFRCIQKRILTRLKDKTPTPLNNLDVLLDGTYRQLLAIGNAEERAAYKKSTSANILSCFTRLMIILLEISHSLTQEESNVISQCLSTDVDSSGEIGWEEKTDLALTYLLKTSLSRSTKDASVSFPVLELPRDTSKLKKHITLVCDRIAKGSRPEVIDLPENLVKTEQASTTE</sequence>
<evidence type="ECO:0000259" key="2">
    <source>
        <dbReference type="Pfam" id="PF23337"/>
    </source>
</evidence>
<comment type="caution">
    <text evidence="5">The sequence shown here is derived from an EMBL/GenBank/DDBJ whole genome shotgun (WGS) entry which is preliminary data.</text>
</comment>
<name>A0AAV7KL15_9METZ</name>
<evidence type="ECO:0000259" key="4">
    <source>
        <dbReference type="Pfam" id="PF23339"/>
    </source>
</evidence>
<feature type="domain" description="PTHB1 C-terminal helix bundle" evidence="4">
    <location>
        <begin position="754"/>
        <end position="828"/>
    </location>
</feature>
<feature type="domain" description="PTHB1 N-terminal" evidence="1">
    <location>
        <begin position="1"/>
        <end position="375"/>
    </location>
</feature>
<dbReference type="Pfam" id="PF23338">
    <property type="entry name" value="PTHB1_hp"/>
    <property type="match status" value="1"/>
</dbReference>
<dbReference type="InterPro" id="IPR055364">
    <property type="entry name" value="PTHB1_CtH_dom"/>
</dbReference>
<dbReference type="Proteomes" id="UP001165289">
    <property type="component" value="Unassembled WGS sequence"/>
</dbReference>
<proteinExistence type="predicted"/>
<dbReference type="PANTHER" id="PTHR20991">
    <property type="entry name" value="PARATHYROID HORMONE-RESPONSIVE B1 GENE"/>
    <property type="match status" value="1"/>
</dbReference>
<evidence type="ECO:0000313" key="5">
    <source>
        <dbReference type="EMBL" id="KAI6661553.1"/>
    </source>
</evidence>
<evidence type="ECO:0000259" key="3">
    <source>
        <dbReference type="Pfam" id="PF23338"/>
    </source>
</evidence>
<dbReference type="GO" id="GO:0016020">
    <property type="term" value="C:membrane"/>
    <property type="evidence" value="ECO:0007669"/>
    <property type="project" value="TreeGrafter"/>
</dbReference>
<evidence type="ECO:0000313" key="6">
    <source>
        <dbReference type="Proteomes" id="UP001165289"/>
    </source>
</evidence>
<gene>
    <name evidence="5" type="ORF">LOD99_13426</name>
</gene>
<dbReference type="AlphaFoldDB" id="A0AAV7KL15"/>
<dbReference type="PANTHER" id="PTHR20991:SF0">
    <property type="entry name" value="PROTEIN PTHB1"/>
    <property type="match status" value="1"/>
</dbReference>
<dbReference type="Pfam" id="PF23337">
    <property type="entry name" value="PTHB1_pf"/>
    <property type="match status" value="1"/>
</dbReference>
<dbReference type="InterPro" id="IPR026511">
    <property type="entry name" value="PTHB1"/>
</dbReference>
<dbReference type="Pfam" id="PF14727">
    <property type="entry name" value="PHTB1_N"/>
    <property type="match status" value="1"/>
</dbReference>
<keyword evidence="6" id="KW-1185">Reference proteome</keyword>
<dbReference type="GO" id="GO:0034464">
    <property type="term" value="C:BBSome"/>
    <property type="evidence" value="ECO:0007669"/>
    <property type="project" value="InterPro"/>
</dbReference>
<evidence type="ECO:0000259" key="1">
    <source>
        <dbReference type="Pfam" id="PF14727"/>
    </source>
</evidence>
<reference evidence="5 6" key="1">
    <citation type="journal article" date="2023" name="BMC Biol.">
        <title>The compact genome of the sponge Oopsacas minuta (Hexactinellida) is lacking key metazoan core genes.</title>
        <authorList>
            <person name="Santini S."/>
            <person name="Schenkelaars Q."/>
            <person name="Jourda C."/>
            <person name="Duchesne M."/>
            <person name="Belahbib H."/>
            <person name="Rocher C."/>
            <person name="Selva M."/>
            <person name="Riesgo A."/>
            <person name="Vervoort M."/>
            <person name="Leys S.P."/>
            <person name="Kodjabachian L."/>
            <person name="Le Bivic A."/>
            <person name="Borchiellini C."/>
            <person name="Claverie J.M."/>
            <person name="Renard E."/>
        </authorList>
    </citation>
    <scope>NUCLEOTIDE SEQUENCE [LARGE SCALE GENOMIC DNA]</scope>
    <source>
        <strain evidence="5">SPO-2</strain>
    </source>
</reference>
<dbReference type="GO" id="GO:0060271">
    <property type="term" value="P:cilium assembly"/>
    <property type="evidence" value="ECO:0007669"/>
    <property type="project" value="TreeGrafter"/>
</dbReference>
<dbReference type="InterPro" id="IPR055362">
    <property type="entry name" value="PTHB1_pf_dom"/>
</dbReference>
<organism evidence="5 6">
    <name type="scientific">Oopsacas minuta</name>
    <dbReference type="NCBI Taxonomy" id="111878"/>
    <lineage>
        <taxon>Eukaryota</taxon>
        <taxon>Metazoa</taxon>
        <taxon>Porifera</taxon>
        <taxon>Hexactinellida</taxon>
        <taxon>Hexasterophora</taxon>
        <taxon>Lyssacinosida</taxon>
        <taxon>Leucopsacidae</taxon>
        <taxon>Oopsacas</taxon>
    </lineage>
</organism>